<evidence type="ECO:0000256" key="4">
    <source>
        <dbReference type="ARBA" id="ARBA00022679"/>
    </source>
</evidence>
<keyword evidence="5" id="KW-0547">Nucleotide-binding</keyword>
<dbReference type="Pfam" id="PF02518">
    <property type="entry name" value="HATPase_c"/>
    <property type="match status" value="1"/>
</dbReference>
<evidence type="ECO:0000313" key="11">
    <source>
        <dbReference type="Proteomes" id="UP000627292"/>
    </source>
</evidence>
<dbReference type="Gene3D" id="3.30.565.10">
    <property type="entry name" value="Histidine kinase-like ATPase, C-terminal domain"/>
    <property type="match status" value="1"/>
</dbReference>
<dbReference type="Gene3D" id="1.25.40.10">
    <property type="entry name" value="Tetratricopeptide repeat domain"/>
    <property type="match status" value="2"/>
</dbReference>
<evidence type="ECO:0000313" key="10">
    <source>
        <dbReference type="EMBL" id="GGH76151.1"/>
    </source>
</evidence>
<keyword evidence="7" id="KW-0067">ATP-binding</keyword>
<dbReference type="Proteomes" id="UP000627292">
    <property type="component" value="Unassembled WGS sequence"/>
</dbReference>
<keyword evidence="4" id="KW-0808">Transferase</keyword>
<dbReference type="RefSeq" id="WP_188955763.1">
    <property type="nucleotide sequence ID" value="NZ_BMIB01000004.1"/>
</dbReference>
<sequence>MYQYFHKLTIDSPGISDYNSPKTYFAYFYIASAKAATDMTIYTPTILLALLLLATNSLHSQNTPAQLAVKKEKETNASELLHKITQPIHDTDRIKLAIKACHVYWAERFANANKLDSCMRWAEFAHHLSIKSNYPEGSNEAVFMKLKISLDRKDIVLARKIAQPTYGELRVKLLMAIAEYYVYDFDITDKPSPQALPLILEAKAISEKIRSDRWWKECPVLLGKYYFNQNDIINGKNAFREATARYHEAADYATEAWYWWQLGQYLPENDSTVQDIRHALYRATEGYAKANDKKNFALSLRDLAFVNRVYSYYDIAEKQYQQVMQVFEAIGEKISPYTYIQLGMLYEATGQYNQALLYTFKALNNPDIDDAKKTLGHETLGLIYERLKDYTNSEKHYQQALAYLSPERKSVRFRYTRSIAWAMMSSGDANGALKYLSAYVKKHPPELVKDKQQLACTFGQFYEALKQYDKAEQYYIEMLRLHPLVHQEIENFRNFGVSRLTANAAFYTIGSFYTKRGRYKEGNMYLKKALQSHRFLDAGLEQDIHYLLFKSDSALGNYVAAINSLNLHRKIYDSINSIQRTRQINELNVQYESEQRKKDITLLENQKIIQRAALQREATIRNIVVSGAIALLLLASFTYKAYRSKKKSNALLHAQRKEIDTQNQALQSLLVQKEQLLTDKEWLLKEVHHRVKNNLQIVMSLLSSQSLYLKSADAMEAILASENRIKSISLIHQKLYTGDNLSSIHLPEYVTDLLDNLMDAFDTRTQKIQFIQQVDDIYVDSEQAVPLGLILNEAVTNAIKHAFTAHGGKILVSLRQNSTAIALSISDNGKGLPADFDIHAANSQGMEMIQGLTAQLKGTFTISNVAGTFILITFPLLPGFTA</sequence>
<dbReference type="InterPro" id="IPR019734">
    <property type="entry name" value="TPR_rpt"/>
</dbReference>
<dbReference type="AlphaFoldDB" id="A0A917MXM3"/>
<dbReference type="PROSITE" id="PS50005">
    <property type="entry name" value="TPR"/>
    <property type="match status" value="1"/>
</dbReference>
<dbReference type="EC" id="2.7.13.3" evidence="2"/>
<evidence type="ECO:0000256" key="5">
    <source>
        <dbReference type="ARBA" id="ARBA00022741"/>
    </source>
</evidence>
<accession>A0A917MXM3</accession>
<dbReference type="InterPro" id="IPR036890">
    <property type="entry name" value="HATPase_C_sf"/>
</dbReference>
<proteinExistence type="predicted"/>
<keyword evidence="3" id="KW-0597">Phosphoprotein</keyword>
<evidence type="ECO:0000256" key="2">
    <source>
        <dbReference type="ARBA" id="ARBA00012438"/>
    </source>
</evidence>
<dbReference type="InterPro" id="IPR003594">
    <property type="entry name" value="HATPase_dom"/>
</dbReference>
<dbReference type="SMART" id="SM00028">
    <property type="entry name" value="TPR"/>
    <property type="match status" value="4"/>
</dbReference>
<reference evidence="10" key="2">
    <citation type="submission" date="2020-09" db="EMBL/GenBank/DDBJ databases">
        <authorList>
            <person name="Sun Q."/>
            <person name="Zhou Y."/>
        </authorList>
    </citation>
    <scope>NUCLEOTIDE SEQUENCE</scope>
    <source>
        <strain evidence="10">CGMCC 1.15290</strain>
    </source>
</reference>
<dbReference type="PANTHER" id="PTHR41523:SF8">
    <property type="entry name" value="ETHYLENE RESPONSE SENSOR PROTEIN"/>
    <property type="match status" value="1"/>
</dbReference>
<dbReference type="SMART" id="SM00387">
    <property type="entry name" value="HATPase_c"/>
    <property type="match status" value="1"/>
</dbReference>
<organism evidence="10 11">
    <name type="scientific">Filimonas zeae</name>
    <dbReference type="NCBI Taxonomy" id="1737353"/>
    <lineage>
        <taxon>Bacteria</taxon>
        <taxon>Pseudomonadati</taxon>
        <taxon>Bacteroidota</taxon>
        <taxon>Chitinophagia</taxon>
        <taxon>Chitinophagales</taxon>
        <taxon>Chitinophagaceae</taxon>
        <taxon>Filimonas</taxon>
    </lineage>
</organism>
<evidence type="ECO:0000259" key="9">
    <source>
        <dbReference type="PROSITE" id="PS50109"/>
    </source>
</evidence>
<dbReference type="EMBL" id="BMIB01000004">
    <property type="protein sequence ID" value="GGH76151.1"/>
    <property type="molecule type" value="Genomic_DNA"/>
</dbReference>
<evidence type="ECO:0000256" key="7">
    <source>
        <dbReference type="ARBA" id="ARBA00022840"/>
    </source>
</evidence>
<evidence type="ECO:0000256" key="1">
    <source>
        <dbReference type="ARBA" id="ARBA00000085"/>
    </source>
</evidence>
<dbReference type="Gene3D" id="3.30.450.20">
    <property type="entry name" value="PAS domain"/>
    <property type="match status" value="1"/>
</dbReference>
<name>A0A917MXM3_9BACT</name>
<protein>
    <recommendedName>
        <fullName evidence="2">histidine kinase</fullName>
        <ecNumber evidence="2">2.7.13.3</ecNumber>
    </recommendedName>
</protein>
<dbReference type="InterPro" id="IPR011495">
    <property type="entry name" value="Sig_transdc_His_kin_sub2_dim/P"/>
</dbReference>
<dbReference type="SUPFAM" id="SSF55874">
    <property type="entry name" value="ATPase domain of HSP90 chaperone/DNA topoisomerase II/histidine kinase"/>
    <property type="match status" value="1"/>
</dbReference>
<keyword evidence="8" id="KW-0802">TPR repeat</keyword>
<dbReference type="Pfam" id="PF13181">
    <property type="entry name" value="TPR_8"/>
    <property type="match status" value="2"/>
</dbReference>
<dbReference type="InterPro" id="IPR011990">
    <property type="entry name" value="TPR-like_helical_dom_sf"/>
</dbReference>
<feature type="domain" description="Histidine kinase" evidence="9">
    <location>
        <begin position="686"/>
        <end position="878"/>
    </location>
</feature>
<evidence type="ECO:0000256" key="6">
    <source>
        <dbReference type="ARBA" id="ARBA00022777"/>
    </source>
</evidence>
<reference evidence="10" key="1">
    <citation type="journal article" date="2014" name="Int. J. Syst. Evol. Microbiol.">
        <title>Complete genome sequence of Corynebacterium casei LMG S-19264T (=DSM 44701T), isolated from a smear-ripened cheese.</title>
        <authorList>
            <consortium name="US DOE Joint Genome Institute (JGI-PGF)"/>
            <person name="Walter F."/>
            <person name="Albersmeier A."/>
            <person name="Kalinowski J."/>
            <person name="Ruckert C."/>
        </authorList>
    </citation>
    <scope>NUCLEOTIDE SEQUENCE</scope>
    <source>
        <strain evidence="10">CGMCC 1.15290</strain>
    </source>
</reference>
<dbReference type="GO" id="GO:0004673">
    <property type="term" value="F:protein histidine kinase activity"/>
    <property type="evidence" value="ECO:0007669"/>
    <property type="project" value="UniProtKB-EC"/>
</dbReference>
<evidence type="ECO:0000256" key="8">
    <source>
        <dbReference type="PROSITE-ProRule" id="PRU00339"/>
    </source>
</evidence>
<evidence type="ECO:0000256" key="3">
    <source>
        <dbReference type="ARBA" id="ARBA00022553"/>
    </source>
</evidence>
<gene>
    <name evidence="10" type="ORF">GCM10011379_40560</name>
</gene>
<dbReference type="InterPro" id="IPR005467">
    <property type="entry name" value="His_kinase_dom"/>
</dbReference>
<dbReference type="PROSITE" id="PS50109">
    <property type="entry name" value="HIS_KIN"/>
    <property type="match status" value="1"/>
</dbReference>
<dbReference type="SUPFAM" id="SSF48452">
    <property type="entry name" value="TPR-like"/>
    <property type="match status" value="2"/>
</dbReference>
<keyword evidence="6" id="KW-0418">Kinase</keyword>
<comment type="catalytic activity">
    <reaction evidence="1">
        <text>ATP + protein L-histidine = ADP + protein N-phospho-L-histidine.</text>
        <dbReference type="EC" id="2.7.13.3"/>
    </reaction>
</comment>
<dbReference type="PANTHER" id="PTHR41523">
    <property type="entry name" value="TWO-COMPONENT SYSTEM SENSOR PROTEIN"/>
    <property type="match status" value="1"/>
</dbReference>
<keyword evidence="11" id="KW-1185">Reference proteome</keyword>
<feature type="repeat" description="TPR" evidence="8">
    <location>
        <begin position="452"/>
        <end position="485"/>
    </location>
</feature>
<dbReference type="Pfam" id="PF07568">
    <property type="entry name" value="HisKA_2"/>
    <property type="match status" value="1"/>
</dbReference>
<dbReference type="GO" id="GO:0005524">
    <property type="term" value="F:ATP binding"/>
    <property type="evidence" value="ECO:0007669"/>
    <property type="project" value="UniProtKB-KW"/>
</dbReference>
<comment type="caution">
    <text evidence="10">The sequence shown here is derived from an EMBL/GenBank/DDBJ whole genome shotgun (WGS) entry which is preliminary data.</text>
</comment>